<organism evidence="2 3">
    <name type="scientific">Cyclotella atomus</name>
    <dbReference type="NCBI Taxonomy" id="382360"/>
    <lineage>
        <taxon>Eukaryota</taxon>
        <taxon>Sar</taxon>
        <taxon>Stramenopiles</taxon>
        <taxon>Ochrophyta</taxon>
        <taxon>Bacillariophyta</taxon>
        <taxon>Coscinodiscophyceae</taxon>
        <taxon>Thalassiosirophycidae</taxon>
        <taxon>Stephanodiscales</taxon>
        <taxon>Stephanodiscaceae</taxon>
        <taxon>Cyclotella</taxon>
    </lineage>
</organism>
<gene>
    <name evidence="2" type="ORF">ACHAWO_000826</name>
</gene>
<reference evidence="2 3" key="1">
    <citation type="submission" date="2024-10" db="EMBL/GenBank/DDBJ databases">
        <title>Updated reference genomes for cyclostephanoid diatoms.</title>
        <authorList>
            <person name="Roberts W.R."/>
            <person name="Alverson A.J."/>
        </authorList>
    </citation>
    <scope>NUCLEOTIDE SEQUENCE [LARGE SCALE GENOMIC DNA]</scope>
    <source>
        <strain evidence="2 3">AJA010-31</strain>
    </source>
</reference>
<comment type="caution">
    <text evidence="2">The sequence shown here is derived from an EMBL/GenBank/DDBJ whole genome shotgun (WGS) entry which is preliminary data.</text>
</comment>
<feature type="region of interest" description="Disordered" evidence="1">
    <location>
        <begin position="99"/>
        <end position="142"/>
    </location>
</feature>
<protein>
    <submittedName>
        <fullName evidence="2">Uncharacterized protein</fullName>
    </submittedName>
</protein>
<evidence type="ECO:0000313" key="2">
    <source>
        <dbReference type="EMBL" id="KAL3777564.1"/>
    </source>
</evidence>
<keyword evidence="3" id="KW-1185">Reference proteome</keyword>
<evidence type="ECO:0000313" key="3">
    <source>
        <dbReference type="Proteomes" id="UP001530400"/>
    </source>
</evidence>
<sequence length="199" mass="22266">MSHHHPEAVRLHSLYYHQQSGATGLHFLYVINQFPYVDSDTAYVEPIDDRRKNKAAADTISNSLLFVSLLHRALLTARAKQQEALATLKLKSTHQLLSTDEMKRAHGSDDNNMEDRDVDDGDNAQGVETNADGRSSLRRGTADAPPFDDLRLVGKILISPAPVYHAGAGGNRVDVTVETWQTDVYRCSEWWIELPNVED</sequence>
<dbReference type="EMBL" id="JALLPJ020001037">
    <property type="protein sequence ID" value="KAL3777564.1"/>
    <property type="molecule type" value="Genomic_DNA"/>
</dbReference>
<accession>A0ABD3NNU7</accession>
<dbReference type="AlphaFoldDB" id="A0ABD3NNU7"/>
<name>A0ABD3NNU7_9STRA</name>
<evidence type="ECO:0000256" key="1">
    <source>
        <dbReference type="SAM" id="MobiDB-lite"/>
    </source>
</evidence>
<dbReference type="Proteomes" id="UP001530400">
    <property type="component" value="Unassembled WGS sequence"/>
</dbReference>
<feature type="compositionally biased region" description="Basic and acidic residues" evidence="1">
    <location>
        <begin position="100"/>
        <end position="115"/>
    </location>
</feature>
<proteinExistence type="predicted"/>